<sequence length="171" mass="18797">MLDTITYLLCERSVGSLIILIDIAIFLWYFVLVPLSPSCTLCNKKTSTVSLPCGNCFYCPSCLNSHVAHSCADPSRWPIRCCTTQQIPLRFISQHLTASNLSLAARRIGSWGVPASQTLYCADPACTTPIAANTLFPGRWVTCGNCHSLTCTRCRSFGHVDECRSDHCTIT</sequence>
<reference evidence="2 3" key="1">
    <citation type="journal article" date="2014" name="BMC Genomics">
        <title>Genome sequencing of four Aureobasidium pullulans varieties: biotechnological potential, stress tolerance, and description of new species.</title>
        <authorList>
            <person name="Gostin Ar C."/>
            <person name="Ohm R.A."/>
            <person name="Kogej T."/>
            <person name="Sonjak S."/>
            <person name="Turk M."/>
            <person name="Zajc J."/>
            <person name="Zalar P."/>
            <person name="Grube M."/>
            <person name="Sun H."/>
            <person name="Han J."/>
            <person name="Sharma A."/>
            <person name="Chiniquy J."/>
            <person name="Ngan C.Y."/>
            <person name="Lipzen A."/>
            <person name="Barry K."/>
            <person name="Grigoriev I.V."/>
            <person name="Gunde-Cimerman N."/>
        </authorList>
    </citation>
    <scope>NUCLEOTIDE SEQUENCE [LARGE SCALE GENOMIC DNA]</scope>
    <source>
        <strain evidence="2 3">EXF-150</strain>
    </source>
</reference>
<dbReference type="EMBL" id="KL584981">
    <property type="protein sequence ID" value="KEQ85192.1"/>
    <property type="molecule type" value="Genomic_DNA"/>
</dbReference>
<dbReference type="HOGENOM" id="CLU_1578210_0_0_1"/>
<protein>
    <recommendedName>
        <fullName evidence="4">IBR domain-containing protein</fullName>
    </recommendedName>
</protein>
<keyword evidence="1" id="KW-0472">Membrane</keyword>
<evidence type="ECO:0000256" key="1">
    <source>
        <dbReference type="SAM" id="Phobius"/>
    </source>
</evidence>
<name>A0A074XTA3_AURPU</name>
<proteinExistence type="predicted"/>
<keyword evidence="1" id="KW-0812">Transmembrane</keyword>
<gene>
    <name evidence="2" type="ORF">M438DRAFT_272362</name>
</gene>
<dbReference type="STRING" id="1043002.A0A074XTA3"/>
<evidence type="ECO:0000313" key="2">
    <source>
        <dbReference type="EMBL" id="KEQ85192.1"/>
    </source>
</evidence>
<keyword evidence="1" id="KW-1133">Transmembrane helix</keyword>
<organism evidence="2 3">
    <name type="scientific">Aureobasidium pullulans EXF-150</name>
    <dbReference type="NCBI Taxonomy" id="1043002"/>
    <lineage>
        <taxon>Eukaryota</taxon>
        <taxon>Fungi</taxon>
        <taxon>Dikarya</taxon>
        <taxon>Ascomycota</taxon>
        <taxon>Pezizomycotina</taxon>
        <taxon>Dothideomycetes</taxon>
        <taxon>Dothideomycetidae</taxon>
        <taxon>Dothideales</taxon>
        <taxon>Saccotheciaceae</taxon>
        <taxon>Aureobasidium</taxon>
    </lineage>
</organism>
<evidence type="ECO:0008006" key="4">
    <source>
        <dbReference type="Google" id="ProtNLM"/>
    </source>
</evidence>
<dbReference type="AlphaFoldDB" id="A0A074XTA3"/>
<feature type="transmembrane region" description="Helical" evidence="1">
    <location>
        <begin position="14"/>
        <end position="35"/>
    </location>
</feature>
<accession>A0A074XTA3</accession>
<dbReference type="RefSeq" id="XP_029761379.1">
    <property type="nucleotide sequence ID" value="XM_029900560.1"/>
</dbReference>
<evidence type="ECO:0000313" key="3">
    <source>
        <dbReference type="Proteomes" id="UP000030706"/>
    </source>
</evidence>
<dbReference type="GeneID" id="40742866"/>
<keyword evidence="3" id="KW-1185">Reference proteome</keyword>
<dbReference type="Proteomes" id="UP000030706">
    <property type="component" value="Unassembled WGS sequence"/>
</dbReference>